<dbReference type="Pfam" id="PF00512">
    <property type="entry name" value="HisKA"/>
    <property type="match status" value="1"/>
</dbReference>
<dbReference type="InterPro" id="IPR036890">
    <property type="entry name" value="HATPase_C_sf"/>
</dbReference>
<dbReference type="GO" id="GO:0000155">
    <property type="term" value="F:phosphorelay sensor kinase activity"/>
    <property type="evidence" value="ECO:0007669"/>
    <property type="project" value="InterPro"/>
</dbReference>
<gene>
    <name evidence="11" type="ORF">GG681_02245</name>
</gene>
<evidence type="ECO:0000256" key="5">
    <source>
        <dbReference type="ARBA" id="ARBA00022741"/>
    </source>
</evidence>
<dbReference type="InterPro" id="IPR003594">
    <property type="entry name" value="HATPase_dom"/>
</dbReference>
<evidence type="ECO:0000256" key="4">
    <source>
        <dbReference type="ARBA" id="ARBA00022679"/>
    </source>
</evidence>
<proteinExistence type="predicted"/>
<evidence type="ECO:0000313" key="11">
    <source>
        <dbReference type="EMBL" id="MQY41448.1"/>
    </source>
</evidence>
<dbReference type="InterPro" id="IPR004358">
    <property type="entry name" value="Sig_transdc_His_kin-like_C"/>
</dbReference>
<feature type="transmembrane region" description="Helical" evidence="9">
    <location>
        <begin position="238"/>
        <end position="258"/>
    </location>
</feature>
<evidence type="ECO:0000313" key="12">
    <source>
        <dbReference type="Proteomes" id="UP000436694"/>
    </source>
</evidence>
<keyword evidence="7" id="KW-0067">ATP-binding</keyword>
<keyword evidence="8" id="KW-0902">Two-component regulatory system</keyword>
<keyword evidence="3" id="KW-0597">Phosphoprotein</keyword>
<dbReference type="EMBL" id="WIXK01000001">
    <property type="protein sequence ID" value="MQY41448.1"/>
    <property type="molecule type" value="Genomic_DNA"/>
</dbReference>
<dbReference type="InterPro" id="IPR005467">
    <property type="entry name" value="His_kinase_dom"/>
</dbReference>
<comment type="caution">
    <text evidence="11">The sequence shown here is derived from an EMBL/GenBank/DDBJ whole genome shotgun (WGS) entry which is preliminary data.</text>
</comment>
<comment type="catalytic activity">
    <reaction evidence="1">
        <text>ATP + protein L-histidine = ADP + protein N-phospho-L-histidine.</text>
        <dbReference type="EC" id="2.7.13.3"/>
    </reaction>
</comment>
<evidence type="ECO:0000256" key="3">
    <source>
        <dbReference type="ARBA" id="ARBA00022553"/>
    </source>
</evidence>
<name>A0A844AQX7_9RHOB</name>
<feature type="transmembrane region" description="Helical" evidence="9">
    <location>
        <begin position="21"/>
        <end position="39"/>
    </location>
</feature>
<reference evidence="11 12" key="1">
    <citation type="submission" date="2019-10" db="EMBL/GenBank/DDBJ databases">
        <title>Epibacterium sp. nov., isolated from seawater.</title>
        <authorList>
            <person name="Zhang X."/>
            <person name="Li N."/>
        </authorList>
    </citation>
    <scope>NUCLEOTIDE SEQUENCE [LARGE SCALE GENOMIC DNA]</scope>
    <source>
        <strain evidence="11 12">SM1969</strain>
    </source>
</reference>
<dbReference type="PANTHER" id="PTHR43065:SF10">
    <property type="entry name" value="PEROXIDE STRESS-ACTIVATED HISTIDINE KINASE MAK3"/>
    <property type="match status" value="1"/>
</dbReference>
<dbReference type="EC" id="2.7.13.3" evidence="2"/>
<dbReference type="Proteomes" id="UP000436694">
    <property type="component" value="Unassembled WGS sequence"/>
</dbReference>
<dbReference type="InterPro" id="IPR036097">
    <property type="entry name" value="HisK_dim/P_sf"/>
</dbReference>
<dbReference type="GO" id="GO:0005524">
    <property type="term" value="F:ATP binding"/>
    <property type="evidence" value="ECO:0007669"/>
    <property type="project" value="UniProtKB-KW"/>
</dbReference>
<feature type="domain" description="Histidine kinase" evidence="10">
    <location>
        <begin position="295"/>
        <end position="505"/>
    </location>
</feature>
<evidence type="ECO:0000256" key="7">
    <source>
        <dbReference type="ARBA" id="ARBA00022840"/>
    </source>
</evidence>
<sequence length="512" mass="55453">MSLKQPNSIDPRTRLRSWVGWLVAVALGVIALAVVQVNLQFKELENESGELHRLASLRAGQHDAHLTALSAIAVAGAGQRSDLFLDVAATISRFYPRIDEVQLVPLDPAGETVGSKPISSGVEAMIRSAAKRSTGLPELLPHPLGQEHYFLVKRSPNSDNAIYALALGIDAAQLVGSDADFWSKNTVQIGLSLPGGGNLLLRSPAPNPRFARPLESGSQPLLLETSRSTKLAHLLPPLQVAIVLALVSLIYFSALAFVHQRIRVRAAERDAEMRRMEAQLTHASRVNAMGEMASGMAHELTQPLTAILAQAQAGRRLLARGKAEAVDPALSDIASQAKRASAILEQLRNWSRPHRGPIQSIDLRRVLTNIEALLRPEADKRGVDLGFNMPSDPTIVRADQVEMEQVLHNLIRNAFEALEPQTGGEIRVHLGISEDNIFLDVIDNGPGVDNDLKSRLFTPFVTTRENGTGLGLALCQRLVERAGGEITHRPADVGASFHISLPISAQREEAAL</sequence>
<dbReference type="SMART" id="SM00387">
    <property type="entry name" value="HATPase_c"/>
    <property type="match status" value="1"/>
</dbReference>
<dbReference type="InterPro" id="IPR003661">
    <property type="entry name" value="HisK_dim/P_dom"/>
</dbReference>
<organism evidence="11 12">
    <name type="scientific">Tritonibacter aquimaris</name>
    <dbReference type="NCBI Taxonomy" id="2663379"/>
    <lineage>
        <taxon>Bacteria</taxon>
        <taxon>Pseudomonadati</taxon>
        <taxon>Pseudomonadota</taxon>
        <taxon>Alphaproteobacteria</taxon>
        <taxon>Rhodobacterales</taxon>
        <taxon>Paracoccaceae</taxon>
        <taxon>Tritonibacter</taxon>
    </lineage>
</organism>
<keyword evidence="9" id="KW-0472">Membrane</keyword>
<dbReference type="PROSITE" id="PS50109">
    <property type="entry name" value="HIS_KIN"/>
    <property type="match status" value="1"/>
</dbReference>
<keyword evidence="6 11" id="KW-0418">Kinase</keyword>
<dbReference type="SUPFAM" id="SSF47384">
    <property type="entry name" value="Homodimeric domain of signal transducing histidine kinase"/>
    <property type="match status" value="1"/>
</dbReference>
<evidence type="ECO:0000256" key="9">
    <source>
        <dbReference type="SAM" id="Phobius"/>
    </source>
</evidence>
<dbReference type="SUPFAM" id="SSF55874">
    <property type="entry name" value="ATPase domain of HSP90 chaperone/DNA topoisomerase II/histidine kinase"/>
    <property type="match status" value="1"/>
</dbReference>
<dbReference type="Gene3D" id="3.30.565.10">
    <property type="entry name" value="Histidine kinase-like ATPase, C-terminal domain"/>
    <property type="match status" value="1"/>
</dbReference>
<keyword evidence="9" id="KW-0812">Transmembrane</keyword>
<accession>A0A844AQX7</accession>
<keyword evidence="5" id="KW-0547">Nucleotide-binding</keyword>
<keyword evidence="4" id="KW-0808">Transferase</keyword>
<evidence type="ECO:0000256" key="6">
    <source>
        <dbReference type="ARBA" id="ARBA00022777"/>
    </source>
</evidence>
<evidence type="ECO:0000256" key="2">
    <source>
        <dbReference type="ARBA" id="ARBA00012438"/>
    </source>
</evidence>
<dbReference type="SMART" id="SM00388">
    <property type="entry name" value="HisKA"/>
    <property type="match status" value="1"/>
</dbReference>
<evidence type="ECO:0000256" key="1">
    <source>
        <dbReference type="ARBA" id="ARBA00000085"/>
    </source>
</evidence>
<dbReference type="CDD" id="cd00082">
    <property type="entry name" value="HisKA"/>
    <property type="match status" value="1"/>
</dbReference>
<keyword evidence="12" id="KW-1185">Reference proteome</keyword>
<dbReference type="PANTHER" id="PTHR43065">
    <property type="entry name" value="SENSOR HISTIDINE KINASE"/>
    <property type="match status" value="1"/>
</dbReference>
<dbReference type="PRINTS" id="PR00344">
    <property type="entry name" value="BCTRLSENSOR"/>
</dbReference>
<keyword evidence="9" id="KW-1133">Transmembrane helix</keyword>
<dbReference type="Pfam" id="PF02518">
    <property type="entry name" value="HATPase_c"/>
    <property type="match status" value="1"/>
</dbReference>
<dbReference type="Gene3D" id="1.10.287.130">
    <property type="match status" value="1"/>
</dbReference>
<dbReference type="AlphaFoldDB" id="A0A844AQX7"/>
<evidence type="ECO:0000256" key="8">
    <source>
        <dbReference type="ARBA" id="ARBA00023012"/>
    </source>
</evidence>
<protein>
    <recommendedName>
        <fullName evidence="2">histidine kinase</fullName>
        <ecNumber evidence="2">2.7.13.3</ecNumber>
    </recommendedName>
</protein>
<evidence type="ECO:0000259" key="10">
    <source>
        <dbReference type="PROSITE" id="PS50109"/>
    </source>
</evidence>